<dbReference type="Gene3D" id="2.60.120.10">
    <property type="entry name" value="Jelly Rolls"/>
    <property type="match status" value="1"/>
</dbReference>
<dbReference type="CDD" id="cd02209">
    <property type="entry name" value="cupin_XRE_C"/>
    <property type="match status" value="1"/>
</dbReference>
<dbReference type="AlphaFoldDB" id="A0A494W997"/>
<dbReference type="GO" id="GO:0005829">
    <property type="term" value="C:cytosol"/>
    <property type="evidence" value="ECO:0007669"/>
    <property type="project" value="TreeGrafter"/>
</dbReference>
<sequence>MAGKAFGQNPDVALGKRLRDFRKSRNLRLADLSEMTSLPISTLSKLENGKVSPNFKTVLQISIALSVPISSLIGPIEEPGLGGGRAITRAGEGHISRHPRWDMETLSDDLLNKRSVYWKMTVKCRSIEEYGEFSSHPGEEFLLIISGALELHSKLYKPLRLNEGDSIQFDSMTPHAYIAVSDEDPVVLMSNTISPERLSDFNAG</sequence>
<dbReference type="InterPro" id="IPR010982">
    <property type="entry name" value="Lambda_DNA-bd_dom_sf"/>
</dbReference>
<dbReference type="InterPro" id="IPR013096">
    <property type="entry name" value="Cupin_2"/>
</dbReference>
<dbReference type="GO" id="GO:0003677">
    <property type="term" value="F:DNA binding"/>
    <property type="evidence" value="ECO:0007669"/>
    <property type="project" value="UniProtKB-KW"/>
</dbReference>
<dbReference type="PROSITE" id="PS50943">
    <property type="entry name" value="HTH_CROC1"/>
    <property type="match status" value="1"/>
</dbReference>
<proteinExistence type="predicted"/>
<dbReference type="InterPro" id="IPR014710">
    <property type="entry name" value="RmlC-like_jellyroll"/>
</dbReference>
<dbReference type="InterPro" id="IPR001387">
    <property type="entry name" value="Cro/C1-type_HTH"/>
</dbReference>
<evidence type="ECO:0000256" key="1">
    <source>
        <dbReference type="ARBA" id="ARBA00023125"/>
    </source>
</evidence>
<dbReference type="SUPFAM" id="SSF47413">
    <property type="entry name" value="lambda repressor-like DNA-binding domains"/>
    <property type="match status" value="1"/>
</dbReference>
<keyword evidence="1" id="KW-0238">DNA-binding</keyword>
<dbReference type="SUPFAM" id="SSF51182">
    <property type="entry name" value="RmlC-like cupins"/>
    <property type="match status" value="1"/>
</dbReference>
<dbReference type="Pfam" id="PF07883">
    <property type="entry name" value="Cupin_2"/>
    <property type="match status" value="1"/>
</dbReference>
<dbReference type="GO" id="GO:0003700">
    <property type="term" value="F:DNA-binding transcription factor activity"/>
    <property type="evidence" value="ECO:0007669"/>
    <property type="project" value="TreeGrafter"/>
</dbReference>
<reference evidence="3 4" key="1">
    <citation type="submission" date="2018-05" db="EMBL/GenBank/DDBJ databases">
        <title>Complete Genome Sequence of the Nonylphenol-Degrading Bacterium Sphingobium amiense DSM 16289T.</title>
        <authorList>
            <person name="Ootsuka M."/>
            <person name="Nishizawa T."/>
            <person name="Ohta H."/>
        </authorList>
    </citation>
    <scope>NUCLEOTIDE SEQUENCE [LARGE SCALE GENOMIC DNA]</scope>
    <source>
        <strain evidence="3 4">DSM 16289</strain>
    </source>
</reference>
<dbReference type="PANTHER" id="PTHR46797:SF20">
    <property type="entry name" value="BLR4304 PROTEIN"/>
    <property type="match status" value="1"/>
</dbReference>
<dbReference type="InterPro" id="IPR050807">
    <property type="entry name" value="TransReg_Diox_bact_type"/>
</dbReference>
<dbReference type="Pfam" id="PF01381">
    <property type="entry name" value="HTH_3"/>
    <property type="match status" value="1"/>
</dbReference>
<evidence type="ECO:0000313" key="4">
    <source>
        <dbReference type="Proteomes" id="UP000279959"/>
    </source>
</evidence>
<dbReference type="InterPro" id="IPR011051">
    <property type="entry name" value="RmlC_Cupin_sf"/>
</dbReference>
<dbReference type="SMART" id="SM00530">
    <property type="entry name" value="HTH_XRE"/>
    <property type="match status" value="1"/>
</dbReference>
<evidence type="ECO:0000313" key="3">
    <source>
        <dbReference type="EMBL" id="BBD96769.1"/>
    </source>
</evidence>
<dbReference type="EMBL" id="AP018664">
    <property type="protein sequence ID" value="BBD96769.1"/>
    <property type="molecule type" value="Genomic_DNA"/>
</dbReference>
<feature type="domain" description="HTH cro/C1-type" evidence="2">
    <location>
        <begin position="18"/>
        <end position="72"/>
    </location>
</feature>
<protein>
    <submittedName>
        <fullName evidence="3">XRE family transcriptional regulator</fullName>
    </submittedName>
</protein>
<dbReference type="PANTHER" id="PTHR46797">
    <property type="entry name" value="HTH-TYPE TRANSCRIPTIONAL REGULATOR"/>
    <property type="match status" value="1"/>
</dbReference>
<dbReference type="Gene3D" id="1.10.260.40">
    <property type="entry name" value="lambda repressor-like DNA-binding domains"/>
    <property type="match status" value="1"/>
</dbReference>
<organism evidence="3 4">
    <name type="scientific">Sphingobium amiense</name>
    <dbReference type="NCBI Taxonomy" id="135719"/>
    <lineage>
        <taxon>Bacteria</taxon>
        <taxon>Pseudomonadati</taxon>
        <taxon>Pseudomonadota</taxon>
        <taxon>Alphaproteobacteria</taxon>
        <taxon>Sphingomonadales</taxon>
        <taxon>Sphingomonadaceae</taxon>
        <taxon>Sphingobium</taxon>
    </lineage>
</organism>
<name>A0A494W997_9SPHN</name>
<keyword evidence="4" id="KW-1185">Reference proteome</keyword>
<dbReference type="KEGG" id="sami:SAMIE_1002700"/>
<accession>A0A494W997</accession>
<dbReference type="Proteomes" id="UP000279959">
    <property type="component" value="Chromosome"/>
</dbReference>
<dbReference type="CDD" id="cd00093">
    <property type="entry name" value="HTH_XRE"/>
    <property type="match status" value="1"/>
</dbReference>
<gene>
    <name evidence="3" type="ORF">SAMIE_1002700</name>
</gene>
<evidence type="ECO:0000259" key="2">
    <source>
        <dbReference type="PROSITE" id="PS50943"/>
    </source>
</evidence>